<keyword evidence="2" id="KW-1133">Transmembrane helix</keyword>
<feature type="transmembrane region" description="Helical" evidence="2">
    <location>
        <begin position="6"/>
        <end position="23"/>
    </location>
</feature>
<accession>A0AAU2JWP7</accession>
<gene>
    <name evidence="3" type="ORF">OG327_27165</name>
</gene>
<reference evidence="3" key="1">
    <citation type="submission" date="2022-10" db="EMBL/GenBank/DDBJ databases">
        <title>The complete genomes of actinobacterial strains from the NBC collection.</title>
        <authorList>
            <person name="Joergensen T.S."/>
            <person name="Alvarez Arevalo M."/>
            <person name="Sterndorff E.B."/>
            <person name="Faurdal D."/>
            <person name="Vuksanovic O."/>
            <person name="Mourched A.-S."/>
            <person name="Charusanti P."/>
            <person name="Shaw S."/>
            <person name="Blin K."/>
            <person name="Weber T."/>
        </authorList>
    </citation>
    <scope>NUCLEOTIDE SEQUENCE</scope>
    <source>
        <strain evidence="3">NBC_00049</strain>
    </source>
</reference>
<keyword evidence="2" id="KW-0812">Transmembrane</keyword>
<dbReference type="EMBL" id="CP108264">
    <property type="protein sequence ID" value="WTU76713.1"/>
    <property type="molecule type" value="Genomic_DNA"/>
</dbReference>
<dbReference type="NCBIfam" id="TIGR04222">
    <property type="entry name" value="near_uncomplex"/>
    <property type="match status" value="1"/>
</dbReference>
<keyword evidence="2" id="KW-0472">Membrane</keyword>
<name>A0AAU2JWP7_9ACTN</name>
<sequence length="347" mass="34494">MNVLAVAIWIAVIVSSVLLSRTLRRASPVQAGPAGLHDLSEAAFVRGGPGAVVDVALVSMLGDGRLVVGGPGIVQVRPGARATDPAERAVLEAHRGAPSGWLYQVRYAAMRDPAVQEIGDALAARGLISPPGSRRPGRRWALVQAAVCALLIPVSVVLTFVGFAVDPHSAVPFIGKVAAVLVVGIMVGLISALRARSRVPRAGLRALLAMRTAYRHDQSPHVRTALFGLGALRDPFLRQQLVPAARGTRLAAAQAASRPHGSDSSSGSGAEFVPVFWCAGSDGGGSGGGSGCGSGGSGCGSSGSSCGGSGSSCSGSSGSSCGGSSSSCSSSSSSCSSSSSSSCSSSS</sequence>
<proteinExistence type="predicted"/>
<feature type="transmembrane region" description="Helical" evidence="2">
    <location>
        <begin position="140"/>
        <end position="165"/>
    </location>
</feature>
<protein>
    <submittedName>
        <fullName evidence="3">TIGR04222 domain-containing membrane protein</fullName>
    </submittedName>
</protein>
<dbReference type="InterPro" id="IPR026467">
    <property type="entry name" value="Ser/Gly_Cys_C_dom"/>
</dbReference>
<feature type="compositionally biased region" description="Gly residues" evidence="1">
    <location>
        <begin position="292"/>
        <end position="310"/>
    </location>
</feature>
<evidence type="ECO:0000313" key="3">
    <source>
        <dbReference type="EMBL" id="WTU76713.1"/>
    </source>
</evidence>
<feature type="compositionally biased region" description="Low complexity" evidence="1">
    <location>
        <begin position="311"/>
        <end position="347"/>
    </location>
</feature>
<evidence type="ECO:0000256" key="2">
    <source>
        <dbReference type="SAM" id="Phobius"/>
    </source>
</evidence>
<organism evidence="3">
    <name type="scientific">Streptomyces sp. NBC_00049</name>
    <dbReference type="NCBI Taxonomy" id="2903617"/>
    <lineage>
        <taxon>Bacteria</taxon>
        <taxon>Bacillati</taxon>
        <taxon>Actinomycetota</taxon>
        <taxon>Actinomycetes</taxon>
        <taxon>Kitasatosporales</taxon>
        <taxon>Streptomycetaceae</taxon>
        <taxon>Streptomyces</taxon>
    </lineage>
</organism>
<dbReference type="AlphaFoldDB" id="A0AAU2JWP7"/>
<evidence type="ECO:0000256" key="1">
    <source>
        <dbReference type="SAM" id="MobiDB-lite"/>
    </source>
</evidence>
<feature type="region of interest" description="Disordered" evidence="1">
    <location>
        <begin position="292"/>
        <end position="347"/>
    </location>
</feature>
<feature type="transmembrane region" description="Helical" evidence="2">
    <location>
        <begin position="177"/>
        <end position="195"/>
    </location>
</feature>